<dbReference type="EMBL" id="AFFK01020433">
    <property type="status" value="NOT_ANNOTATED_CDS"/>
    <property type="molecule type" value="Genomic_DNA"/>
</dbReference>
<keyword evidence="2" id="KW-0963">Cytoplasm</keyword>
<keyword evidence="5" id="KW-1185">Reference proteome</keyword>
<evidence type="ECO:0000256" key="2">
    <source>
        <dbReference type="ARBA" id="ARBA00022490"/>
    </source>
</evidence>
<dbReference type="InterPro" id="IPR002818">
    <property type="entry name" value="DJ-1/PfpI"/>
</dbReference>
<dbReference type="PhylomeDB" id="T1IZC7"/>
<dbReference type="GO" id="GO:0046295">
    <property type="term" value="P:glycolate biosynthetic process"/>
    <property type="evidence" value="ECO:0007669"/>
    <property type="project" value="TreeGrafter"/>
</dbReference>
<organism evidence="4 5">
    <name type="scientific">Strigamia maritima</name>
    <name type="common">European centipede</name>
    <name type="synonym">Geophilus maritimus</name>
    <dbReference type="NCBI Taxonomy" id="126957"/>
    <lineage>
        <taxon>Eukaryota</taxon>
        <taxon>Metazoa</taxon>
        <taxon>Ecdysozoa</taxon>
        <taxon>Arthropoda</taxon>
        <taxon>Myriapoda</taxon>
        <taxon>Chilopoda</taxon>
        <taxon>Pleurostigmophora</taxon>
        <taxon>Geophilomorpha</taxon>
        <taxon>Linotaeniidae</taxon>
        <taxon>Strigamia</taxon>
    </lineage>
</organism>
<dbReference type="CDD" id="cd03135">
    <property type="entry name" value="GATase1_DJ-1"/>
    <property type="match status" value="1"/>
</dbReference>
<protein>
    <recommendedName>
        <fullName evidence="3">DJ-1/PfpI domain-containing protein</fullName>
    </recommendedName>
</protein>
<evidence type="ECO:0000313" key="5">
    <source>
        <dbReference type="Proteomes" id="UP000014500"/>
    </source>
</evidence>
<evidence type="ECO:0000313" key="4">
    <source>
        <dbReference type="EnsemblMetazoa" id="SMAR006601-PA"/>
    </source>
</evidence>
<dbReference type="OMA" id="KATCYPG"/>
<sequence length="215" mass="23023">MTFLTLRHLKSFQFSFPLISFRYSSIMTKRALLLLAEGAEEMETVITADVLRRGGINVTIAGVAGSDPVKCSRDVVILPDKSLTDAISNAATYDVVILPGGLKGAQNLAANQKVGDILKDQEKAGRLIAAVCAAPTALKAHGIGHGKTLTSHPSTKNAMEEGSHYKYSEDRVVEDDQLITSRGPGTCFEFGLAIVTKLEGKEKADSLVAPMLCKF</sequence>
<feature type="domain" description="DJ-1/PfpI" evidence="3">
    <location>
        <begin position="29"/>
        <end position="196"/>
    </location>
</feature>
<dbReference type="InterPro" id="IPR006287">
    <property type="entry name" value="DJ-1"/>
</dbReference>
<dbReference type="Gene3D" id="3.40.50.880">
    <property type="match status" value="1"/>
</dbReference>
<comment type="subcellular location">
    <subcellularLocation>
        <location evidence="1">Cytoplasm</location>
    </subcellularLocation>
</comment>
<dbReference type="STRING" id="126957.T1IZC7"/>
<evidence type="ECO:0000256" key="1">
    <source>
        <dbReference type="ARBA" id="ARBA00004496"/>
    </source>
</evidence>
<dbReference type="GO" id="GO:0051896">
    <property type="term" value="P:regulation of phosphatidylinositol 3-kinase/protein kinase B signal transduction"/>
    <property type="evidence" value="ECO:0007669"/>
    <property type="project" value="UniProtKB-ARBA"/>
</dbReference>
<proteinExistence type="predicted"/>
<dbReference type="GO" id="GO:0006979">
    <property type="term" value="P:response to oxidative stress"/>
    <property type="evidence" value="ECO:0007669"/>
    <property type="project" value="TreeGrafter"/>
</dbReference>
<reference evidence="5" key="1">
    <citation type="submission" date="2011-05" db="EMBL/GenBank/DDBJ databases">
        <authorList>
            <person name="Richards S.R."/>
            <person name="Qu J."/>
            <person name="Jiang H."/>
            <person name="Jhangiani S.N."/>
            <person name="Agravi P."/>
            <person name="Goodspeed R."/>
            <person name="Gross S."/>
            <person name="Mandapat C."/>
            <person name="Jackson L."/>
            <person name="Mathew T."/>
            <person name="Pu L."/>
            <person name="Thornton R."/>
            <person name="Saada N."/>
            <person name="Wilczek-Boney K.B."/>
            <person name="Lee S."/>
            <person name="Kovar C."/>
            <person name="Wu Y."/>
            <person name="Scherer S.E."/>
            <person name="Worley K.C."/>
            <person name="Muzny D.M."/>
            <person name="Gibbs R."/>
        </authorList>
    </citation>
    <scope>NUCLEOTIDE SEQUENCE</scope>
    <source>
        <strain evidence="5">Brora</strain>
    </source>
</reference>
<dbReference type="SUPFAM" id="SSF52317">
    <property type="entry name" value="Class I glutamine amidotransferase-like"/>
    <property type="match status" value="1"/>
</dbReference>
<reference evidence="4" key="2">
    <citation type="submission" date="2015-02" db="UniProtKB">
        <authorList>
            <consortium name="EnsemblMetazoa"/>
        </authorList>
    </citation>
    <scope>IDENTIFICATION</scope>
</reference>
<dbReference type="Pfam" id="PF01965">
    <property type="entry name" value="DJ-1_PfpI"/>
    <property type="match status" value="1"/>
</dbReference>
<dbReference type="PANTHER" id="PTHR48094">
    <property type="entry name" value="PROTEIN/NUCLEIC ACID DEGLYCASE DJ-1-RELATED"/>
    <property type="match status" value="1"/>
</dbReference>
<dbReference type="InterPro" id="IPR050325">
    <property type="entry name" value="Prot/Nucl_acid_deglycase"/>
</dbReference>
<dbReference type="eggNOG" id="KOG2764">
    <property type="taxonomic scope" value="Eukaryota"/>
</dbReference>
<dbReference type="AlphaFoldDB" id="T1IZC7"/>
<dbReference type="GO" id="GO:0005739">
    <property type="term" value="C:mitochondrion"/>
    <property type="evidence" value="ECO:0007669"/>
    <property type="project" value="TreeGrafter"/>
</dbReference>
<dbReference type="PANTHER" id="PTHR48094:SF12">
    <property type="entry name" value="PARKINSON DISEASE PROTEIN 7 HOMOLOG"/>
    <property type="match status" value="1"/>
</dbReference>
<dbReference type="EnsemblMetazoa" id="SMAR006601-RA">
    <property type="protein sequence ID" value="SMAR006601-PA"/>
    <property type="gene ID" value="SMAR006601"/>
</dbReference>
<dbReference type="NCBIfam" id="TIGR01383">
    <property type="entry name" value="not_thiJ"/>
    <property type="match status" value="1"/>
</dbReference>
<dbReference type="HOGENOM" id="CLU_000445_44_2_1"/>
<dbReference type="GO" id="GO:1903189">
    <property type="term" value="P:glyoxal metabolic process"/>
    <property type="evidence" value="ECO:0007669"/>
    <property type="project" value="TreeGrafter"/>
</dbReference>
<dbReference type="GO" id="GO:0005634">
    <property type="term" value="C:nucleus"/>
    <property type="evidence" value="ECO:0007669"/>
    <property type="project" value="TreeGrafter"/>
</dbReference>
<accession>T1IZC7</accession>
<name>T1IZC7_STRMM</name>
<dbReference type="Proteomes" id="UP000014500">
    <property type="component" value="Unassembled WGS sequence"/>
</dbReference>
<dbReference type="InterPro" id="IPR029062">
    <property type="entry name" value="Class_I_gatase-like"/>
</dbReference>
<evidence type="ECO:0000259" key="3">
    <source>
        <dbReference type="Pfam" id="PF01965"/>
    </source>
</evidence>
<dbReference type="FunFam" id="3.40.50.880:FF:000022">
    <property type="entry name" value="protein deglycase DJ-1"/>
    <property type="match status" value="1"/>
</dbReference>